<feature type="transmembrane region" description="Helical" evidence="2">
    <location>
        <begin position="122"/>
        <end position="143"/>
    </location>
</feature>
<name>A0ABQ6IL50_9MICO</name>
<keyword evidence="2" id="KW-0472">Membrane</keyword>
<gene>
    <name evidence="3" type="ORF">GCM10025883_06790</name>
</gene>
<evidence type="ECO:0000256" key="1">
    <source>
        <dbReference type="SAM" id="MobiDB-lite"/>
    </source>
</evidence>
<organism evidence="3 4">
    <name type="scientific">Mobilicoccus caccae</name>
    <dbReference type="NCBI Taxonomy" id="1859295"/>
    <lineage>
        <taxon>Bacteria</taxon>
        <taxon>Bacillati</taxon>
        <taxon>Actinomycetota</taxon>
        <taxon>Actinomycetes</taxon>
        <taxon>Micrococcales</taxon>
        <taxon>Dermatophilaceae</taxon>
        <taxon>Mobilicoccus</taxon>
    </lineage>
</organism>
<evidence type="ECO:0008006" key="5">
    <source>
        <dbReference type="Google" id="ProtNLM"/>
    </source>
</evidence>
<feature type="transmembrane region" description="Helical" evidence="2">
    <location>
        <begin position="179"/>
        <end position="197"/>
    </location>
</feature>
<dbReference type="Proteomes" id="UP001157126">
    <property type="component" value="Unassembled WGS sequence"/>
</dbReference>
<sequence length="316" mass="33546">MAIVAAVLTVVVHLSRLSWGLDRTDEGQYLLLMADPEASRGSVFLFGHLLHPLFTLLGGDVLALRIVGTLLCLLTSGVLGWIAARSTSRASAPSTTATATTTLVVAAFGVGPMLYFPLTPSYNTVAFWGVCLWAMGLLLSARFPTAGATSRAKAGSAWVGPVLLGIGGVLAFAGKATTGAALAALTVAVVVAFHLLTPGELRRRRLVSLLVGVGGAAVVALLSLMLVTGHGPAWFVDFYSEERAASRSCRGTRTWCVSTRSCSTARSRSRSSWLRRRSSRCSPASVGRVCSRSRSPWPVSCSRSWPSPRRRSETRR</sequence>
<keyword evidence="2" id="KW-1133">Transmembrane helix</keyword>
<reference evidence="4" key="1">
    <citation type="journal article" date="2019" name="Int. J. Syst. Evol. Microbiol.">
        <title>The Global Catalogue of Microorganisms (GCM) 10K type strain sequencing project: providing services to taxonomists for standard genome sequencing and annotation.</title>
        <authorList>
            <consortium name="The Broad Institute Genomics Platform"/>
            <consortium name="The Broad Institute Genome Sequencing Center for Infectious Disease"/>
            <person name="Wu L."/>
            <person name="Ma J."/>
        </authorList>
    </citation>
    <scope>NUCLEOTIDE SEQUENCE [LARGE SCALE GENOMIC DNA]</scope>
    <source>
        <strain evidence="4">NBRC 113072</strain>
    </source>
</reference>
<feature type="transmembrane region" description="Helical" evidence="2">
    <location>
        <begin position="155"/>
        <end position="173"/>
    </location>
</feature>
<feature type="transmembrane region" description="Helical" evidence="2">
    <location>
        <begin position="96"/>
        <end position="116"/>
    </location>
</feature>
<comment type="caution">
    <text evidence="3">The sequence shown here is derived from an EMBL/GenBank/DDBJ whole genome shotgun (WGS) entry which is preliminary data.</text>
</comment>
<keyword evidence="4" id="KW-1185">Reference proteome</keyword>
<feature type="transmembrane region" description="Helical" evidence="2">
    <location>
        <begin position="62"/>
        <end position="84"/>
    </location>
</feature>
<feature type="transmembrane region" description="Helical" evidence="2">
    <location>
        <begin position="209"/>
        <end position="229"/>
    </location>
</feature>
<feature type="compositionally biased region" description="Low complexity" evidence="1">
    <location>
        <begin position="291"/>
        <end position="307"/>
    </location>
</feature>
<accession>A0ABQ6IL50</accession>
<keyword evidence="2" id="KW-0812">Transmembrane</keyword>
<proteinExistence type="predicted"/>
<protein>
    <recommendedName>
        <fullName evidence="5">Glycosyltransferase RgtA/B/C/D-like domain-containing protein</fullName>
    </recommendedName>
</protein>
<dbReference type="RefSeq" id="WP_284302688.1">
    <property type="nucleotide sequence ID" value="NZ_BSUO01000001.1"/>
</dbReference>
<dbReference type="EMBL" id="BSUO01000001">
    <property type="protein sequence ID" value="GMA38634.1"/>
    <property type="molecule type" value="Genomic_DNA"/>
</dbReference>
<evidence type="ECO:0000256" key="2">
    <source>
        <dbReference type="SAM" id="Phobius"/>
    </source>
</evidence>
<feature type="region of interest" description="Disordered" evidence="1">
    <location>
        <begin position="291"/>
        <end position="316"/>
    </location>
</feature>
<evidence type="ECO:0000313" key="3">
    <source>
        <dbReference type="EMBL" id="GMA38634.1"/>
    </source>
</evidence>
<evidence type="ECO:0000313" key="4">
    <source>
        <dbReference type="Proteomes" id="UP001157126"/>
    </source>
</evidence>